<evidence type="ECO:0000259" key="18">
    <source>
        <dbReference type="PROSITE" id="PS50011"/>
    </source>
</evidence>
<dbReference type="PROSITE" id="PS00108">
    <property type="entry name" value="PROTEIN_KINASE_ST"/>
    <property type="match status" value="1"/>
</dbReference>
<dbReference type="PROSITE" id="PS00107">
    <property type="entry name" value="PROTEIN_KINASE_ATP"/>
    <property type="match status" value="1"/>
</dbReference>
<sequence length="693" mass="78422">MENHITILINITHISFFLVIIIIATFFPLQSHSQPPSFNDYSTCKDIKNSYSCGSIISNISYPFWGENRPFHCGAGNPYHLYCHNNKDTTILLYSQKFTVLDINIEKHTMKLKRTDLDQNLCSPQYNDTYLFPPLFQYPSTVNNITIFYNCTPSQSKDKISLCGSQNHAFCHVGNQDILLKEYPELKNCKRHVQVPAGEGFPLWHFYDGIVDIDNLKSGLNNGFEVNYSVKEECAKCLGSEEGDCKWKSNRDIEKHVNSSCYYDNCSDGSIHFSTQQCSNHNPWNWKRKLGIGLASGVLGAALAVITGLYFYKRRKNASYAKSYVQSHSFSSDPSSRDIERGSQHFGGSQNFGVQAFTYSELQEATNNFDPSKELGEGGFGTVYFGKLHDGRSVAVKRLYENNYRRVEQFMNEVRILARLVHPNLVSLYGCTSRHSRELLLVYEYVSNGTVADHLHGKKAKHGKLSWHVRMNIAVETASALKYLHVSDIIHRDIKTNNILLDAHFRVKVADFGLSRLFPNDQTHVSTAPQGTPGYVDPEYHECYQLTDRSDVYSFGVVMIELISSLPAVDITRHRHEINLSNMAINRIQNRTLHEIVDPTLGFESDPKVKKMIHAMAELAFQCLQSSKDMRPSMDEVLETLKDIQSDGKHKSQPEVIDISKSADEAVLLNHDPPPLSPDSNILSNYTTPNASG</sequence>
<evidence type="ECO:0000256" key="9">
    <source>
        <dbReference type="ARBA" id="ARBA00022840"/>
    </source>
</evidence>
<evidence type="ECO:0000256" key="5">
    <source>
        <dbReference type="ARBA" id="ARBA00022692"/>
    </source>
</evidence>
<keyword evidence="9 15" id="KW-0067">ATP-binding</keyword>
<dbReference type="Gramene" id="rna37460">
    <property type="protein sequence ID" value="RHN52756.1"/>
    <property type="gene ID" value="gene37460"/>
</dbReference>
<dbReference type="SUPFAM" id="SSF56112">
    <property type="entry name" value="Protein kinase-like (PK-like)"/>
    <property type="match status" value="1"/>
</dbReference>
<comment type="catalytic activity">
    <reaction evidence="14">
        <text>L-seryl-[protein] + ATP = O-phospho-L-seryl-[protein] + ADP + H(+)</text>
        <dbReference type="Rhea" id="RHEA:17989"/>
        <dbReference type="Rhea" id="RHEA-COMP:9863"/>
        <dbReference type="Rhea" id="RHEA-COMP:11604"/>
        <dbReference type="ChEBI" id="CHEBI:15378"/>
        <dbReference type="ChEBI" id="CHEBI:29999"/>
        <dbReference type="ChEBI" id="CHEBI:30616"/>
        <dbReference type="ChEBI" id="CHEBI:83421"/>
        <dbReference type="ChEBI" id="CHEBI:456216"/>
        <dbReference type="EC" id="2.7.11.1"/>
    </reaction>
</comment>
<dbReference type="FunFam" id="1.10.510.10:FF:000161">
    <property type="entry name" value="Wall-associated receptor kinase-like 20"/>
    <property type="match status" value="1"/>
</dbReference>
<evidence type="ECO:0000256" key="6">
    <source>
        <dbReference type="ARBA" id="ARBA00022729"/>
    </source>
</evidence>
<keyword evidence="7 15" id="KW-0547">Nucleotide-binding</keyword>
<proteinExistence type="predicted"/>
<reference evidence="20" key="1">
    <citation type="journal article" date="2018" name="Nat. Plants">
        <title>Whole-genome landscape of Medicago truncatula symbiotic genes.</title>
        <authorList>
            <person name="Pecrix Y."/>
            <person name="Staton S.E."/>
            <person name="Sallet E."/>
            <person name="Lelandais-Briere C."/>
            <person name="Moreau S."/>
            <person name="Carrere S."/>
            <person name="Blein T."/>
            <person name="Jardinaud M.F."/>
            <person name="Latrasse D."/>
            <person name="Zouine M."/>
            <person name="Zahm M."/>
            <person name="Kreplak J."/>
            <person name="Mayjonade B."/>
            <person name="Satge C."/>
            <person name="Perez M."/>
            <person name="Cauet S."/>
            <person name="Marande W."/>
            <person name="Chantry-Darmon C."/>
            <person name="Lopez-Roques C."/>
            <person name="Bouchez O."/>
            <person name="Berard A."/>
            <person name="Debelle F."/>
            <person name="Munos S."/>
            <person name="Bendahmane A."/>
            <person name="Berges H."/>
            <person name="Niebel A."/>
            <person name="Buitink J."/>
            <person name="Frugier F."/>
            <person name="Benhamed M."/>
            <person name="Crespi M."/>
            <person name="Gouzy J."/>
            <person name="Gamas P."/>
        </authorList>
    </citation>
    <scope>NUCLEOTIDE SEQUENCE [LARGE SCALE GENOMIC DNA]</scope>
    <source>
        <strain evidence="20">cv. Jemalong A17</strain>
    </source>
</reference>
<dbReference type="Gene3D" id="1.10.510.10">
    <property type="entry name" value="Transferase(Phosphotransferase) domain 1"/>
    <property type="match status" value="1"/>
</dbReference>
<dbReference type="CDD" id="cd14066">
    <property type="entry name" value="STKc_IRAK"/>
    <property type="match status" value="1"/>
</dbReference>
<feature type="transmembrane region" description="Helical" evidence="17">
    <location>
        <begin position="7"/>
        <end position="29"/>
    </location>
</feature>
<dbReference type="InterPro" id="IPR017441">
    <property type="entry name" value="Protein_kinase_ATP_BS"/>
</dbReference>
<keyword evidence="5 17" id="KW-0812">Transmembrane</keyword>
<evidence type="ECO:0000256" key="11">
    <source>
        <dbReference type="ARBA" id="ARBA00023136"/>
    </source>
</evidence>
<keyword evidence="11 17" id="KW-0472">Membrane</keyword>
<evidence type="ECO:0000313" key="19">
    <source>
        <dbReference type="EMBL" id="RHN52756.1"/>
    </source>
</evidence>
<name>A0A396HHM9_MEDTR</name>
<evidence type="ECO:0000256" key="12">
    <source>
        <dbReference type="ARBA" id="ARBA00023180"/>
    </source>
</evidence>
<keyword evidence="8" id="KW-0418">Kinase</keyword>
<dbReference type="InterPro" id="IPR000719">
    <property type="entry name" value="Prot_kinase_dom"/>
</dbReference>
<dbReference type="EMBL" id="PSQE01000006">
    <property type="protein sequence ID" value="RHN52756.1"/>
    <property type="molecule type" value="Genomic_DNA"/>
</dbReference>
<dbReference type="GO" id="GO:0030247">
    <property type="term" value="F:polysaccharide binding"/>
    <property type="evidence" value="ECO:0007669"/>
    <property type="project" value="InterPro"/>
</dbReference>
<evidence type="ECO:0000256" key="14">
    <source>
        <dbReference type="ARBA" id="ARBA00048679"/>
    </source>
</evidence>
<evidence type="ECO:0000256" key="15">
    <source>
        <dbReference type="PROSITE-ProRule" id="PRU10141"/>
    </source>
</evidence>
<evidence type="ECO:0000256" key="1">
    <source>
        <dbReference type="ARBA" id="ARBA00004167"/>
    </source>
</evidence>
<keyword evidence="6" id="KW-0732">Signal</keyword>
<dbReference type="InterPro" id="IPR008271">
    <property type="entry name" value="Ser/Thr_kinase_AS"/>
</dbReference>
<evidence type="ECO:0000256" key="16">
    <source>
        <dbReference type="SAM" id="MobiDB-lite"/>
    </source>
</evidence>
<dbReference type="InterPro" id="IPR011009">
    <property type="entry name" value="Kinase-like_dom_sf"/>
</dbReference>
<comment type="catalytic activity">
    <reaction evidence="13">
        <text>L-threonyl-[protein] + ATP = O-phospho-L-threonyl-[protein] + ADP + H(+)</text>
        <dbReference type="Rhea" id="RHEA:46608"/>
        <dbReference type="Rhea" id="RHEA-COMP:11060"/>
        <dbReference type="Rhea" id="RHEA-COMP:11605"/>
        <dbReference type="ChEBI" id="CHEBI:15378"/>
        <dbReference type="ChEBI" id="CHEBI:30013"/>
        <dbReference type="ChEBI" id="CHEBI:30616"/>
        <dbReference type="ChEBI" id="CHEBI:61977"/>
        <dbReference type="ChEBI" id="CHEBI:456216"/>
        <dbReference type="EC" id="2.7.11.1"/>
    </reaction>
</comment>
<evidence type="ECO:0000256" key="17">
    <source>
        <dbReference type="SAM" id="Phobius"/>
    </source>
</evidence>
<dbReference type="Proteomes" id="UP000265566">
    <property type="component" value="Chromosome 6"/>
</dbReference>
<dbReference type="Pfam" id="PF13947">
    <property type="entry name" value="GUB_WAK_bind"/>
    <property type="match status" value="1"/>
</dbReference>
<dbReference type="Pfam" id="PF00069">
    <property type="entry name" value="Pkinase"/>
    <property type="match status" value="1"/>
</dbReference>
<protein>
    <recommendedName>
        <fullName evidence="2">non-specific serine/threonine protein kinase</fullName>
        <ecNumber evidence="2">2.7.11.1</ecNumber>
    </recommendedName>
</protein>
<dbReference type="SMART" id="SM00220">
    <property type="entry name" value="S_TKc"/>
    <property type="match status" value="1"/>
</dbReference>
<evidence type="ECO:0000256" key="7">
    <source>
        <dbReference type="ARBA" id="ARBA00022741"/>
    </source>
</evidence>
<dbReference type="PANTHER" id="PTHR46008">
    <property type="entry name" value="LEAF RUST 10 DISEASE-RESISTANCE LOCUS RECEPTOR-LIKE PROTEIN KINASE-LIKE 1.4"/>
    <property type="match status" value="1"/>
</dbReference>
<accession>A0A396HHM9</accession>
<dbReference type="InterPro" id="IPR025287">
    <property type="entry name" value="WAK_GUB"/>
</dbReference>
<evidence type="ECO:0000313" key="20">
    <source>
        <dbReference type="Proteomes" id="UP000265566"/>
    </source>
</evidence>
<feature type="domain" description="Protein kinase" evidence="18">
    <location>
        <begin position="369"/>
        <end position="656"/>
    </location>
</feature>
<dbReference type="GO" id="GO:0005524">
    <property type="term" value="F:ATP binding"/>
    <property type="evidence" value="ECO:0007669"/>
    <property type="project" value="UniProtKB-UniRule"/>
</dbReference>
<evidence type="ECO:0000256" key="2">
    <source>
        <dbReference type="ARBA" id="ARBA00012513"/>
    </source>
</evidence>
<comment type="caution">
    <text evidence="19">The sequence shown here is derived from an EMBL/GenBank/DDBJ whole genome shotgun (WGS) entry which is preliminary data.</text>
</comment>
<dbReference type="Gene3D" id="3.30.200.20">
    <property type="entry name" value="Phosphorylase Kinase, domain 1"/>
    <property type="match status" value="1"/>
</dbReference>
<dbReference type="AlphaFoldDB" id="A0A396HHM9"/>
<keyword evidence="4 19" id="KW-0808">Transferase</keyword>
<keyword evidence="10 17" id="KW-1133">Transmembrane helix</keyword>
<evidence type="ECO:0000256" key="3">
    <source>
        <dbReference type="ARBA" id="ARBA00022527"/>
    </source>
</evidence>
<evidence type="ECO:0000256" key="8">
    <source>
        <dbReference type="ARBA" id="ARBA00022777"/>
    </source>
</evidence>
<dbReference type="InterPro" id="IPR032872">
    <property type="entry name" value="WAK_assoc_C"/>
</dbReference>
<gene>
    <name evidence="19" type="ORF">MtrunA17_Chr6g0483931</name>
</gene>
<evidence type="ECO:0000256" key="4">
    <source>
        <dbReference type="ARBA" id="ARBA00022679"/>
    </source>
</evidence>
<keyword evidence="3" id="KW-0723">Serine/threonine-protein kinase</keyword>
<dbReference type="EC" id="2.7.11.1" evidence="2"/>
<dbReference type="GO" id="GO:0004674">
    <property type="term" value="F:protein serine/threonine kinase activity"/>
    <property type="evidence" value="ECO:0007669"/>
    <property type="project" value="UniProtKB-KW"/>
</dbReference>
<keyword evidence="12" id="KW-0325">Glycoprotein</keyword>
<evidence type="ECO:0000256" key="13">
    <source>
        <dbReference type="ARBA" id="ARBA00047899"/>
    </source>
</evidence>
<feature type="compositionally biased region" description="Polar residues" evidence="16">
    <location>
        <begin position="678"/>
        <end position="693"/>
    </location>
</feature>
<evidence type="ECO:0000256" key="10">
    <source>
        <dbReference type="ARBA" id="ARBA00022989"/>
    </source>
</evidence>
<dbReference type="PANTHER" id="PTHR46008:SF20">
    <property type="entry name" value="PROTEIN KINASE DOMAIN-CONTAINING PROTEIN"/>
    <property type="match status" value="1"/>
</dbReference>
<comment type="subcellular location">
    <subcellularLocation>
        <location evidence="1">Membrane</location>
        <topology evidence="1">Single-pass membrane protein</topology>
    </subcellularLocation>
</comment>
<dbReference type="GO" id="GO:0005886">
    <property type="term" value="C:plasma membrane"/>
    <property type="evidence" value="ECO:0007669"/>
    <property type="project" value="UniProtKB-ARBA"/>
</dbReference>
<organism evidence="19 20">
    <name type="scientific">Medicago truncatula</name>
    <name type="common">Barrel medic</name>
    <name type="synonym">Medicago tribuloides</name>
    <dbReference type="NCBI Taxonomy" id="3880"/>
    <lineage>
        <taxon>Eukaryota</taxon>
        <taxon>Viridiplantae</taxon>
        <taxon>Streptophyta</taxon>
        <taxon>Embryophyta</taxon>
        <taxon>Tracheophyta</taxon>
        <taxon>Spermatophyta</taxon>
        <taxon>Magnoliopsida</taxon>
        <taxon>eudicotyledons</taxon>
        <taxon>Gunneridae</taxon>
        <taxon>Pentapetalae</taxon>
        <taxon>rosids</taxon>
        <taxon>fabids</taxon>
        <taxon>Fabales</taxon>
        <taxon>Fabaceae</taxon>
        <taxon>Papilionoideae</taxon>
        <taxon>50 kb inversion clade</taxon>
        <taxon>NPAAA clade</taxon>
        <taxon>Hologalegina</taxon>
        <taxon>IRL clade</taxon>
        <taxon>Trifolieae</taxon>
        <taxon>Medicago</taxon>
    </lineage>
</organism>
<feature type="binding site" evidence="15">
    <location>
        <position position="397"/>
    </location>
    <ligand>
        <name>ATP</name>
        <dbReference type="ChEBI" id="CHEBI:30616"/>
    </ligand>
</feature>
<dbReference type="Pfam" id="PF14380">
    <property type="entry name" value="WAK_assoc"/>
    <property type="match status" value="1"/>
</dbReference>
<feature type="transmembrane region" description="Helical" evidence="17">
    <location>
        <begin position="290"/>
        <end position="312"/>
    </location>
</feature>
<dbReference type="PROSITE" id="PS50011">
    <property type="entry name" value="PROTEIN_KINASE_DOM"/>
    <property type="match status" value="1"/>
</dbReference>
<feature type="region of interest" description="Disordered" evidence="16">
    <location>
        <begin position="668"/>
        <end position="693"/>
    </location>
</feature>